<dbReference type="EMBL" id="CAXAMN010000447">
    <property type="protein sequence ID" value="CAK8988593.1"/>
    <property type="molecule type" value="Genomic_DNA"/>
</dbReference>
<dbReference type="Gene3D" id="1.10.2020.10">
    <property type="entry name" value="uronate isomerase, domain 2, chain A"/>
    <property type="match status" value="1"/>
</dbReference>
<dbReference type="SUPFAM" id="SSF51556">
    <property type="entry name" value="Metallo-dependent hydrolases"/>
    <property type="match status" value="1"/>
</dbReference>
<dbReference type="InterPro" id="IPR032466">
    <property type="entry name" value="Metal_Hydrolase"/>
</dbReference>
<name>A0ABP0HFN7_9DINO</name>
<gene>
    <name evidence="1" type="ORF">CCMP2556_LOCUS1317</name>
</gene>
<dbReference type="Proteomes" id="UP001642484">
    <property type="component" value="Unassembled WGS sequence"/>
</dbReference>
<proteinExistence type="predicted"/>
<comment type="caution">
    <text evidence="1">The sequence shown here is derived from an EMBL/GenBank/DDBJ whole genome shotgun (WGS) entry which is preliminary data.</text>
</comment>
<sequence length="464" mass="52058">MRNTGSQEVLTPETVGPALLEDVRDVEVIDVHTHLLPPSHGKLMLWGIDELLTYHYLVSEYFMVAPAEITHELFFAKTKLEQSDLVWQGLFVERSPISEACQGVITTLQRLGLERQVADRDLRGIRAWFAQQSLDEHVENIFRLAKVRYAVMTNIPYVEEEAQHWQPEAKPVTSRLRKALRIDNFLKGDWASICEALKKEGLDETMDGAKEYLRKWAGIYKPEYMMASTPHDWRYPEPAAAASMKPLVKAYAGFGASELLEEAVVPVCEELSLPIALKLGAWRGMSPDLDPCCGGDGVASADVASLQALCAKFPKVKFLVTVLSRANQHELTVVCQKTRNLHLYGCWWYCNNPSIIEELTKMRTEMLGTAYTAQHSDCRVLEQLLYKWDHSRQIIGEALVICLTGPPWICFPLSPPCACALLSAPSEERLAPHSRGAQTRLAAAAGRLLRGIHGPVSCKRLRRP</sequence>
<reference evidence="1 2" key="1">
    <citation type="submission" date="2024-02" db="EMBL/GenBank/DDBJ databases">
        <authorList>
            <person name="Chen Y."/>
            <person name="Shah S."/>
            <person name="Dougan E. K."/>
            <person name="Thang M."/>
            <person name="Chan C."/>
        </authorList>
    </citation>
    <scope>NUCLEOTIDE SEQUENCE [LARGE SCALE GENOMIC DNA]</scope>
</reference>
<organism evidence="1 2">
    <name type="scientific">Durusdinium trenchii</name>
    <dbReference type="NCBI Taxonomy" id="1381693"/>
    <lineage>
        <taxon>Eukaryota</taxon>
        <taxon>Sar</taxon>
        <taxon>Alveolata</taxon>
        <taxon>Dinophyceae</taxon>
        <taxon>Suessiales</taxon>
        <taxon>Symbiodiniaceae</taxon>
        <taxon>Durusdinium</taxon>
    </lineage>
</organism>
<evidence type="ECO:0008006" key="3">
    <source>
        <dbReference type="Google" id="ProtNLM"/>
    </source>
</evidence>
<dbReference type="Gene3D" id="3.20.20.140">
    <property type="entry name" value="Metal-dependent hydrolases"/>
    <property type="match status" value="1"/>
</dbReference>
<keyword evidence="2" id="KW-1185">Reference proteome</keyword>
<protein>
    <recommendedName>
        <fullName evidence="3">Glucuronate isomerase</fullName>
    </recommendedName>
</protein>
<accession>A0ABP0HFN7</accession>
<evidence type="ECO:0000313" key="2">
    <source>
        <dbReference type="Proteomes" id="UP001642484"/>
    </source>
</evidence>
<evidence type="ECO:0000313" key="1">
    <source>
        <dbReference type="EMBL" id="CAK8988593.1"/>
    </source>
</evidence>